<dbReference type="EMBL" id="RXMA01000028">
    <property type="protein sequence ID" value="RTR16015.1"/>
    <property type="molecule type" value="Genomic_DNA"/>
</dbReference>
<dbReference type="Proteomes" id="UP000277007">
    <property type="component" value="Unassembled WGS sequence"/>
</dbReference>
<dbReference type="AlphaFoldDB" id="A0A431VBS9"/>
<comment type="caution">
    <text evidence="1">The sequence shown here is derived from an EMBL/GenBank/DDBJ whole genome shotgun (WGS) entry which is preliminary data.</text>
</comment>
<evidence type="ECO:0000313" key="2">
    <source>
        <dbReference type="Proteomes" id="UP000277007"/>
    </source>
</evidence>
<proteinExistence type="predicted"/>
<dbReference type="RefSeq" id="WP_126619370.1">
    <property type="nucleotide sequence ID" value="NZ_JBHUCY010000074.1"/>
</dbReference>
<dbReference type="SUPFAM" id="SSF52540">
    <property type="entry name" value="P-loop containing nucleoside triphosphate hydrolases"/>
    <property type="match status" value="1"/>
</dbReference>
<evidence type="ECO:0008006" key="3">
    <source>
        <dbReference type="Google" id="ProtNLM"/>
    </source>
</evidence>
<name>A0A431VBS9_9PROT</name>
<reference evidence="1 2" key="1">
    <citation type="submission" date="2018-12" db="EMBL/GenBank/DDBJ databases">
        <authorList>
            <person name="Yang Y."/>
        </authorList>
    </citation>
    <scope>NUCLEOTIDE SEQUENCE [LARGE SCALE GENOMIC DNA]</scope>
    <source>
        <strain evidence="1 2">L-25-5w-1</strain>
    </source>
</reference>
<organism evidence="1 2">
    <name type="scientific">Azospirillum griseum</name>
    <dbReference type="NCBI Taxonomy" id="2496639"/>
    <lineage>
        <taxon>Bacteria</taxon>
        <taxon>Pseudomonadati</taxon>
        <taxon>Pseudomonadota</taxon>
        <taxon>Alphaproteobacteria</taxon>
        <taxon>Rhodospirillales</taxon>
        <taxon>Azospirillaceae</taxon>
        <taxon>Azospirillum</taxon>
    </lineage>
</organism>
<sequence>MPVDQVRNLRFVEKTPTALAAAIGQEAEIMGRRSVAFVGQSDQAADIRALLEQSGLTVAEPSTESPEGPVLVLGDDGPAVAATLMGLLNCRSVRAVAPITDRYWRNKGLFIVTIPKSGSHLLMRLVKMLGYAEGGECPRLPQTRRFVGRWYTLEYSNAHTAAPDFFIDTVRRSPFGNRDHPFSRNPTLFMYRDPQDILLSEARYYHVEGKTSFAGYLSQLDLEERLLRLVDDPWLLGSIRDRIGKFIAWADFPNVIPVSFEELVGPDGGGDRTRQLDLLWSLLLKLQVDGDPAALSQNLFDPDSPTFTSGRLGGHKRLFTPAVRERFDRLPQDFMKALGYGSDDSPFSRRCEEFRCRPLHLSTIHFQDEPILEGTFLEHNIVRFRNRFLGLHVRLGPTDLTAMDDAGLSRFPSGHTVDELQLQIIKSRLEPTTTHFQDVPILEGTFLEHNIVRFRDRFLGLHVGLGPTDLTTMDDADLTRFPSGRTVGELQLQIIKNRLERG</sequence>
<dbReference type="Gene3D" id="3.40.50.300">
    <property type="entry name" value="P-loop containing nucleotide triphosphate hydrolases"/>
    <property type="match status" value="1"/>
</dbReference>
<protein>
    <recommendedName>
        <fullName evidence="3">Sulfotransferase domain-containing protein</fullName>
    </recommendedName>
</protein>
<dbReference type="InterPro" id="IPR027417">
    <property type="entry name" value="P-loop_NTPase"/>
</dbReference>
<dbReference type="OrthoDB" id="570215at2"/>
<gene>
    <name evidence="1" type="ORF">EJ903_21625</name>
</gene>
<keyword evidence="2" id="KW-1185">Reference proteome</keyword>
<accession>A0A431VBS9</accession>
<evidence type="ECO:0000313" key="1">
    <source>
        <dbReference type="EMBL" id="RTR16015.1"/>
    </source>
</evidence>